<evidence type="ECO:0000313" key="2">
    <source>
        <dbReference type="EMBL" id="KAK9087733.1"/>
    </source>
</evidence>
<proteinExistence type="predicted"/>
<feature type="chain" id="PRO_5042954394" evidence="1">
    <location>
        <begin position="25"/>
        <end position="70"/>
    </location>
</feature>
<gene>
    <name evidence="2" type="ORF">Syun_030127</name>
</gene>
<feature type="signal peptide" evidence="1">
    <location>
        <begin position="1"/>
        <end position="24"/>
    </location>
</feature>
<name>A0AAP0HGQ4_9MAGN</name>
<evidence type="ECO:0000313" key="3">
    <source>
        <dbReference type="Proteomes" id="UP001420932"/>
    </source>
</evidence>
<dbReference type="AlphaFoldDB" id="A0AAP0HGQ4"/>
<evidence type="ECO:0000256" key="1">
    <source>
        <dbReference type="SAM" id="SignalP"/>
    </source>
</evidence>
<accession>A0AAP0HGQ4</accession>
<keyword evidence="3" id="KW-1185">Reference proteome</keyword>
<keyword evidence="1" id="KW-0732">Signal</keyword>
<organism evidence="2 3">
    <name type="scientific">Stephania yunnanensis</name>
    <dbReference type="NCBI Taxonomy" id="152371"/>
    <lineage>
        <taxon>Eukaryota</taxon>
        <taxon>Viridiplantae</taxon>
        <taxon>Streptophyta</taxon>
        <taxon>Embryophyta</taxon>
        <taxon>Tracheophyta</taxon>
        <taxon>Spermatophyta</taxon>
        <taxon>Magnoliopsida</taxon>
        <taxon>Ranunculales</taxon>
        <taxon>Menispermaceae</taxon>
        <taxon>Menispermoideae</taxon>
        <taxon>Cissampelideae</taxon>
        <taxon>Stephania</taxon>
    </lineage>
</organism>
<dbReference type="Proteomes" id="UP001420932">
    <property type="component" value="Unassembled WGS sequence"/>
</dbReference>
<dbReference type="EMBL" id="JBBNAF010000013">
    <property type="protein sequence ID" value="KAK9087733.1"/>
    <property type="molecule type" value="Genomic_DNA"/>
</dbReference>
<comment type="caution">
    <text evidence="2">The sequence shown here is derived from an EMBL/GenBank/DDBJ whole genome shotgun (WGS) entry which is preliminary data.</text>
</comment>
<reference evidence="2 3" key="1">
    <citation type="submission" date="2024-01" db="EMBL/GenBank/DDBJ databases">
        <title>Genome assemblies of Stephania.</title>
        <authorList>
            <person name="Yang L."/>
        </authorList>
    </citation>
    <scope>NUCLEOTIDE SEQUENCE [LARGE SCALE GENOMIC DNA]</scope>
    <source>
        <strain evidence="2">YNDBR</strain>
        <tissue evidence="2">Leaf</tissue>
    </source>
</reference>
<sequence length="70" mass="7671">MAPLFSLSFFAFLFIFPFLDLGFGSGWRGYAFEGAVGDVRIGWRDFGGSLINSDLVAALTFNGSALKRVR</sequence>
<protein>
    <submittedName>
        <fullName evidence="2">Uncharacterized protein</fullName>
    </submittedName>
</protein>